<dbReference type="Proteomes" id="UP000694865">
    <property type="component" value="Unplaced"/>
</dbReference>
<feature type="compositionally biased region" description="Basic and acidic residues" evidence="1">
    <location>
        <begin position="17"/>
        <end position="39"/>
    </location>
</feature>
<sequence length="243" mass="28095">MDDTNMRGVAEDMTLDEAEKIKEKEESTKEDSEKTDGDKLKKKYSKLKKKYDQSKKEFDTLKEKHSMVQSELEAQSGKITDLNVTIQRLKEQIDGGASKSSSGTDLREKAKQTDGLQIQAEFLTRQVVDTRENERYLREQVSEAMEAREESERKMKDLQVRLKRFIKDDQTKDERILRMELELKEITQQVDELEKYVDQEQLKRIRSGSPVSNGGQKSTTSEKSKELSEKPSSSQQSKSCEIL</sequence>
<keyword evidence="2" id="KW-1185">Reference proteome</keyword>
<proteinExistence type="predicted"/>
<dbReference type="GeneID" id="102802738"/>
<feature type="region of interest" description="Disordered" evidence="1">
    <location>
        <begin position="1"/>
        <end position="42"/>
    </location>
</feature>
<evidence type="ECO:0000313" key="3">
    <source>
        <dbReference type="RefSeq" id="XP_006814795.1"/>
    </source>
</evidence>
<organism evidence="2 3">
    <name type="scientific">Saccoglossus kowalevskii</name>
    <name type="common">Acorn worm</name>
    <dbReference type="NCBI Taxonomy" id="10224"/>
    <lineage>
        <taxon>Eukaryota</taxon>
        <taxon>Metazoa</taxon>
        <taxon>Hemichordata</taxon>
        <taxon>Enteropneusta</taxon>
        <taxon>Harrimaniidae</taxon>
        <taxon>Saccoglossus</taxon>
    </lineage>
</organism>
<protein>
    <submittedName>
        <fullName evidence="3">DNA ligase 1-like</fullName>
    </submittedName>
</protein>
<reference evidence="3" key="1">
    <citation type="submission" date="2025-08" db="UniProtKB">
        <authorList>
            <consortium name="RefSeq"/>
        </authorList>
    </citation>
    <scope>IDENTIFICATION</scope>
    <source>
        <tissue evidence="3">Testes</tissue>
    </source>
</reference>
<feature type="compositionally biased region" description="Low complexity" evidence="1">
    <location>
        <begin position="230"/>
        <end position="243"/>
    </location>
</feature>
<evidence type="ECO:0000256" key="1">
    <source>
        <dbReference type="SAM" id="MobiDB-lite"/>
    </source>
</evidence>
<feature type="compositionally biased region" description="Basic and acidic residues" evidence="1">
    <location>
        <begin position="220"/>
        <end position="229"/>
    </location>
</feature>
<name>A0ABM0M454_SACKO</name>
<feature type="region of interest" description="Disordered" evidence="1">
    <location>
        <begin position="92"/>
        <end position="112"/>
    </location>
</feature>
<dbReference type="Gene3D" id="1.10.287.1490">
    <property type="match status" value="1"/>
</dbReference>
<accession>A0ABM0M454</accession>
<evidence type="ECO:0000313" key="2">
    <source>
        <dbReference type="Proteomes" id="UP000694865"/>
    </source>
</evidence>
<dbReference type="RefSeq" id="XP_006814795.1">
    <property type="nucleotide sequence ID" value="XM_006814732.1"/>
</dbReference>
<gene>
    <name evidence="3" type="primary">LOC102802738</name>
</gene>
<feature type="region of interest" description="Disordered" evidence="1">
    <location>
        <begin position="199"/>
        <end position="243"/>
    </location>
</feature>